<reference evidence="1 2" key="1">
    <citation type="submission" date="2017-10" db="EMBL/GenBank/DDBJ databases">
        <title>Paenichitinophaga pekingensis gen. nov., sp. nov., isolated from activated sludge.</title>
        <authorList>
            <person name="Jin D."/>
            <person name="Kong X."/>
            <person name="Deng Y."/>
            <person name="Bai Z."/>
        </authorList>
    </citation>
    <scope>NUCLEOTIDE SEQUENCE [LARGE SCALE GENOMIC DNA]</scope>
    <source>
        <strain evidence="1 2">13</strain>
    </source>
</reference>
<organism evidence="1 2">
    <name type="scientific">Chitinophaga caeni</name>
    <dbReference type="NCBI Taxonomy" id="2029983"/>
    <lineage>
        <taxon>Bacteria</taxon>
        <taxon>Pseudomonadati</taxon>
        <taxon>Bacteroidota</taxon>
        <taxon>Chitinophagia</taxon>
        <taxon>Chitinophagales</taxon>
        <taxon>Chitinophagaceae</taxon>
        <taxon>Chitinophaga</taxon>
    </lineage>
</organism>
<accession>A0A291QU67</accession>
<dbReference type="OrthoDB" id="1256452at2"/>
<dbReference type="EMBL" id="CP023777">
    <property type="protein sequence ID" value="ATL47461.1"/>
    <property type="molecule type" value="Genomic_DNA"/>
</dbReference>
<gene>
    <name evidence="1" type="ORF">COR50_09895</name>
</gene>
<proteinExistence type="predicted"/>
<keyword evidence="2" id="KW-1185">Reference proteome</keyword>
<dbReference type="KEGG" id="cbae:COR50_09895"/>
<dbReference type="RefSeq" id="WP_098193838.1">
    <property type="nucleotide sequence ID" value="NZ_CP023777.1"/>
</dbReference>
<sequence>MLKLYEYLDEVISMRQVQFDKEPLEYYASDIIRLLGYGDVNAIKQAMFRAMEACVALHYPVNLHFKKTYCWKDGEMLTDWQMSMLGCYFLVINCDPSNPNVAKAQLLIGLQGGKMPRKK</sequence>
<protein>
    <submittedName>
        <fullName evidence="1">Uncharacterized protein</fullName>
    </submittedName>
</protein>
<name>A0A291QU67_9BACT</name>
<dbReference type="Proteomes" id="UP000220133">
    <property type="component" value="Chromosome"/>
</dbReference>
<evidence type="ECO:0000313" key="1">
    <source>
        <dbReference type="EMBL" id="ATL47461.1"/>
    </source>
</evidence>
<evidence type="ECO:0000313" key="2">
    <source>
        <dbReference type="Proteomes" id="UP000220133"/>
    </source>
</evidence>
<dbReference type="AlphaFoldDB" id="A0A291QU67"/>